<dbReference type="GeneID" id="37267308"/>
<dbReference type="EMBL" id="KZ819291">
    <property type="protein sequence ID" value="PWN98459.1"/>
    <property type="molecule type" value="Genomic_DNA"/>
</dbReference>
<dbReference type="RefSeq" id="XP_025598738.1">
    <property type="nucleotide sequence ID" value="XM_025739762.1"/>
</dbReference>
<protein>
    <submittedName>
        <fullName evidence="3">Uncharacterized protein</fullName>
    </submittedName>
</protein>
<name>A0A316ZA76_9BASI</name>
<organism evidence="3 4">
    <name type="scientific">Tilletiopsis washingtonensis</name>
    <dbReference type="NCBI Taxonomy" id="58919"/>
    <lineage>
        <taxon>Eukaryota</taxon>
        <taxon>Fungi</taxon>
        <taxon>Dikarya</taxon>
        <taxon>Basidiomycota</taxon>
        <taxon>Ustilaginomycotina</taxon>
        <taxon>Exobasidiomycetes</taxon>
        <taxon>Entylomatales</taxon>
        <taxon>Entylomatales incertae sedis</taxon>
        <taxon>Tilletiopsis</taxon>
    </lineage>
</organism>
<keyword evidence="2" id="KW-0732">Signal</keyword>
<feature type="region of interest" description="Disordered" evidence="1">
    <location>
        <begin position="249"/>
        <end position="314"/>
    </location>
</feature>
<evidence type="ECO:0000256" key="2">
    <source>
        <dbReference type="SAM" id="SignalP"/>
    </source>
</evidence>
<evidence type="ECO:0000313" key="3">
    <source>
        <dbReference type="EMBL" id="PWN98459.1"/>
    </source>
</evidence>
<accession>A0A316ZA76</accession>
<reference evidence="3 4" key="1">
    <citation type="journal article" date="2018" name="Mol. Biol. Evol.">
        <title>Broad Genomic Sampling Reveals a Smut Pathogenic Ancestry of the Fungal Clade Ustilaginomycotina.</title>
        <authorList>
            <person name="Kijpornyongpan T."/>
            <person name="Mondo S.J."/>
            <person name="Barry K."/>
            <person name="Sandor L."/>
            <person name="Lee J."/>
            <person name="Lipzen A."/>
            <person name="Pangilinan J."/>
            <person name="LaButti K."/>
            <person name="Hainaut M."/>
            <person name="Henrissat B."/>
            <person name="Grigoriev I.V."/>
            <person name="Spatafora J.W."/>
            <person name="Aime M.C."/>
        </authorList>
    </citation>
    <scope>NUCLEOTIDE SEQUENCE [LARGE SCALE GENOMIC DNA]</scope>
    <source>
        <strain evidence="3 4">MCA 4186</strain>
    </source>
</reference>
<dbReference type="Proteomes" id="UP000245946">
    <property type="component" value="Unassembled WGS sequence"/>
</dbReference>
<feature type="compositionally biased region" description="Low complexity" evidence="1">
    <location>
        <begin position="277"/>
        <end position="290"/>
    </location>
</feature>
<evidence type="ECO:0000313" key="4">
    <source>
        <dbReference type="Proteomes" id="UP000245946"/>
    </source>
</evidence>
<feature type="region of interest" description="Disordered" evidence="1">
    <location>
        <begin position="88"/>
        <end position="164"/>
    </location>
</feature>
<sequence length="314" mass="32510">MRACTAESSSSCPHALACQLLLLPRTAALCPGACSGAGPHAQSAAPHAAAHAARPSPTTCRCAVVRPHRAPAQLYELLPSPSWAGGSGASCSAAARTTPQTRRQPSRRARCAAAQVRAPDSRASRSQHGSSERRTASSASSGWSLRPTCEPAAGQRVRPPGHGAAVERAVTHELSRGGWHAGLRQHNTAPEPNVHLCWLLRRCASASSSALRCFACARIPAAQHPSCLGDVALCSAGRAAGMGALEARREARDASCSKRKRVKSDPSRPQRSVRRPIGIGAIGLSAAAAQRRSKSSSRQHPAAKSTQPPGGSGC</sequence>
<evidence type="ECO:0000256" key="1">
    <source>
        <dbReference type="SAM" id="MobiDB-lite"/>
    </source>
</evidence>
<gene>
    <name evidence="3" type="ORF">FA09DRAFT_265177</name>
</gene>
<feature type="compositionally biased region" description="Low complexity" evidence="1">
    <location>
        <begin position="88"/>
        <end position="103"/>
    </location>
</feature>
<feature type="signal peptide" evidence="2">
    <location>
        <begin position="1"/>
        <end position="28"/>
    </location>
</feature>
<keyword evidence="4" id="KW-1185">Reference proteome</keyword>
<feature type="compositionally biased region" description="Polar residues" evidence="1">
    <location>
        <begin position="304"/>
        <end position="314"/>
    </location>
</feature>
<proteinExistence type="predicted"/>
<feature type="chain" id="PRO_5016269956" evidence="2">
    <location>
        <begin position="29"/>
        <end position="314"/>
    </location>
</feature>
<dbReference type="AlphaFoldDB" id="A0A316ZA76"/>